<evidence type="ECO:0000313" key="2">
    <source>
        <dbReference type="Proteomes" id="UP000034350"/>
    </source>
</evidence>
<dbReference type="VEuPathDB" id="MicrosporidiaDB:AAJ76_90000432"/>
<protein>
    <submittedName>
        <fullName evidence="1">Uncharacterized protein</fullName>
    </submittedName>
</protein>
<dbReference type="Proteomes" id="UP000034350">
    <property type="component" value="Unassembled WGS sequence"/>
</dbReference>
<dbReference type="GeneID" id="36321531"/>
<reference evidence="1 2" key="1">
    <citation type="journal article" date="2015" name="Environ. Microbiol.">
        <title>Genome analyses suggest the presence of polyploidy and recent human-driven expansions in eight global populations of the honeybee pathogen Nosema ceranae.</title>
        <authorList>
            <person name="Pelin A."/>
            <person name="Selman M."/>
            <person name="Aris-Brosou S."/>
            <person name="Farinelli L."/>
            <person name="Corradi N."/>
        </authorList>
    </citation>
    <scope>NUCLEOTIDE SEQUENCE [LARGE SCALE GENOMIC DNA]</scope>
    <source>
        <strain evidence="1 2">PA08 1199</strain>
    </source>
</reference>
<name>A0A0F9W9B8_9MICR</name>
<dbReference type="VEuPathDB" id="MicrosporidiaDB:G9O61_00g019700"/>
<dbReference type="AlphaFoldDB" id="A0A0F9W9B8"/>
<organism evidence="1 2">
    <name type="scientific">Vairimorpha ceranae</name>
    <dbReference type="NCBI Taxonomy" id="40302"/>
    <lineage>
        <taxon>Eukaryota</taxon>
        <taxon>Fungi</taxon>
        <taxon>Fungi incertae sedis</taxon>
        <taxon>Microsporidia</taxon>
        <taxon>Nosematidae</taxon>
        <taxon>Vairimorpha</taxon>
    </lineage>
</organism>
<keyword evidence="2" id="KW-1185">Reference proteome</keyword>
<gene>
    <name evidence="1" type="ORF">AAJ76_90000432</name>
</gene>
<dbReference type="RefSeq" id="XP_024330018.1">
    <property type="nucleotide sequence ID" value="XM_024476576.1"/>
</dbReference>
<dbReference type="OrthoDB" id="2186451at2759"/>
<comment type="caution">
    <text evidence="1">The sequence shown here is derived from an EMBL/GenBank/DDBJ whole genome shotgun (WGS) entry which is preliminary data.</text>
</comment>
<accession>A0A0F9W9B8</accession>
<proteinExistence type="predicted"/>
<dbReference type="EMBL" id="JPQZ01000089">
    <property type="protein sequence ID" value="KKO74276.1"/>
    <property type="molecule type" value="Genomic_DNA"/>
</dbReference>
<evidence type="ECO:0000313" key="1">
    <source>
        <dbReference type="EMBL" id="KKO74276.1"/>
    </source>
</evidence>
<sequence>MILDRKNWSSRKYLKKIKSTEIIIKRKSMDNVTKSKIISECENVARIFSPKKIGTPKRVIQLMSPNGYVEITPKQKKAKYYSSRRIDFLSK</sequence>
<dbReference type="VEuPathDB" id="MicrosporidiaDB:G9O61_00g021690"/>